<reference evidence="2 3" key="1">
    <citation type="submission" date="2020-04" db="EMBL/GenBank/DDBJ databases">
        <authorList>
            <person name="Angtuaco S.E."/>
            <person name="Chung R.C."/>
            <person name="Hung A.H."/>
            <person name="Eghdamian A."/>
            <person name="Zhu L."/>
            <person name="Shaffer C.D."/>
            <person name="Weston-Hafer K.A."/>
            <person name="Garlena R.A."/>
            <person name="Russell D.A."/>
            <person name="Pope W.H."/>
            <person name="Jacobs-Sera D."/>
            <person name="Hatfull G.F."/>
        </authorList>
    </citation>
    <scope>NUCLEOTIDE SEQUENCE [LARGE SCALE GENOMIC DNA]</scope>
</reference>
<name>A0A6M3SY51_9CAUD</name>
<sequence>MKNTLIPSALAVTVVGALVLTGCGDKPSDDFDKRCKKAHGKVVRENDFEGETLGMAPMAFSAGKGGGGSRGGSRGSGSGSNDGGGLLGGLFGGDGDSKKSKPKSKTPSSKKNDGWKLADGSKGSKKPKGKKSKSDDNDFLCVKNDTVLFEEDE</sequence>
<evidence type="ECO:0000313" key="2">
    <source>
        <dbReference type="EMBL" id="QJD50915.1"/>
    </source>
</evidence>
<dbReference type="PROSITE" id="PS51257">
    <property type="entry name" value="PROKAR_LIPOPROTEIN"/>
    <property type="match status" value="1"/>
</dbReference>
<dbReference type="EMBL" id="MT310865">
    <property type="protein sequence ID" value="QJD50915.1"/>
    <property type="molecule type" value="Genomic_DNA"/>
</dbReference>
<evidence type="ECO:0000313" key="3">
    <source>
        <dbReference type="Proteomes" id="UP000502409"/>
    </source>
</evidence>
<accession>A0A6M3SY51</accession>
<keyword evidence="3" id="KW-1185">Reference proteome</keyword>
<dbReference type="RefSeq" id="YP_010107566.1">
    <property type="nucleotide sequence ID" value="NC_055842.1"/>
</dbReference>
<feature type="compositionally biased region" description="Gly residues" evidence="1">
    <location>
        <begin position="63"/>
        <end position="94"/>
    </location>
</feature>
<evidence type="ECO:0008006" key="4">
    <source>
        <dbReference type="Google" id="ProtNLM"/>
    </source>
</evidence>
<dbReference type="KEGG" id="vg:65125704"/>
<organism evidence="2 3">
    <name type="scientific">Streptomyces phage Bmoc</name>
    <dbReference type="NCBI Taxonomy" id="2725629"/>
    <lineage>
        <taxon>Viruses</taxon>
        <taxon>Duplodnaviria</taxon>
        <taxon>Heunggongvirae</taxon>
        <taxon>Uroviricota</taxon>
        <taxon>Caudoviricetes</taxon>
        <taxon>Stanwilliamsviridae</taxon>
        <taxon>Boydwoodruffvirinae</taxon>
        <taxon>Samistivirus</taxon>
        <taxon>Samistivirus bmoc</taxon>
    </lineage>
</organism>
<evidence type="ECO:0000256" key="1">
    <source>
        <dbReference type="SAM" id="MobiDB-lite"/>
    </source>
</evidence>
<dbReference type="GeneID" id="65125704"/>
<proteinExistence type="predicted"/>
<gene>
    <name evidence="2" type="primary">202</name>
    <name evidence="2" type="ORF">SEA_BMOC_202</name>
</gene>
<protein>
    <recommendedName>
        <fullName evidence="4">Lipoprotein</fullName>
    </recommendedName>
</protein>
<dbReference type="Proteomes" id="UP000502409">
    <property type="component" value="Genome"/>
</dbReference>
<feature type="region of interest" description="Disordered" evidence="1">
    <location>
        <begin position="47"/>
        <end position="138"/>
    </location>
</feature>